<feature type="signal peptide" evidence="1">
    <location>
        <begin position="1"/>
        <end position="17"/>
    </location>
</feature>
<comment type="caution">
    <text evidence="2">The sequence shown here is derived from an EMBL/GenBank/DDBJ whole genome shotgun (WGS) entry which is preliminary data.</text>
</comment>
<protein>
    <recommendedName>
        <fullName evidence="4">F-box domain-containing protein</fullName>
    </recommendedName>
</protein>
<evidence type="ECO:0000256" key="1">
    <source>
        <dbReference type="SAM" id="SignalP"/>
    </source>
</evidence>
<dbReference type="Proteomes" id="UP000623467">
    <property type="component" value="Unassembled WGS sequence"/>
</dbReference>
<organism evidence="2 3">
    <name type="scientific">Mycena sanguinolenta</name>
    <dbReference type="NCBI Taxonomy" id="230812"/>
    <lineage>
        <taxon>Eukaryota</taxon>
        <taxon>Fungi</taxon>
        <taxon>Dikarya</taxon>
        <taxon>Basidiomycota</taxon>
        <taxon>Agaricomycotina</taxon>
        <taxon>Agaricomycetes</taxon>
        <taxon>Agaricomycetidae</taxon>
        <taxon>Agaricales</taxon>
        <taxon>Marasmiineae</taxon>
        <taxon>Mycenaceae</taxon>
        <taxon>Mycena</taxon>
    </lineage>
</organism>
<feature type="chain" id="PRO_5034171310" description="F-box domain-containing protein" evidence="1">
    <location>
        <begin position="18"/>
        <end position="329"/>
    </location>
</feature>
<sequence>MTRSMLVSHNWLKIVLSVVFRDLWITSDAHFHYIVHLCTFHPFETSPICDLAGITHMQWYLTRTCRCLTVSVYHESQGDYADECAQLIEYTTTDSPRNQLFSNLQLYRVRHPKYAIPSKNIATFISMYTPAITTLHFVLIDCTATYRAWDMSYPLLPLAPFSGSPKTYPAPLVELQVTFAYTTPPPALLMNAPRGTFFPPPSRLDLPWRCCFYGVQRLVVRDANADFVAFLTTVCPRLQKVESTVEFSTEDVPGMVSAAVRDRLEFVRLSRTVDWGLTGSTDALPLPKLDPPVEQSACAAPAPSALAGKRRNFVWRFFKHAKYVLRGHK</sequence>
<keyword evidence="3" id="KW-1185">Reference proteome</keyword>
<accession>A0A8H6Z6U9</accession>
<keyword evidence="1" id="KW-0732">Signal</keyword>
<dbReference type="EMBL" id="JACAZH010000003">
    <property type="protein sequence ID" value="KAF7373403.1"/>
    <property type="molecule type" value="Genomic_DNA"/>
</dbReference>
<gene>
    <name evidence="2" type="ORF">MSAN_00549900</name>
</gene>
<reference evidence="2" key="1">
    <citation type="submission" date="2020-05" db="EMBL/GenBank/DDBJ databases">
        <title>Mycena genomes resolve the evolution of fungal bioluminescence.</title>
        <authorList>
            <person name="Tsai I.J."/>
        </authorList>
    </citation>
    <scope>NUCLEOTIDE SEQUENCE</scope>
    <source>
        <strain evidence="2">160909Yilan</strain>
    </source>
</reference>
<dbReference type="AlphaFoldDB" id="A0A8H6Z6U9"/>
<evidence type="ECO:0000313" key="3">
    <source>
        <dbReference type="Proteomes" id="UP000623467"/>
    </source>
</evidence>
<name>A0A8H6Z6U9_9AGAR</name>
<dbReference type="OrthoDB" id="2891214at2759"/>
<evidence type="ECO:0000313" key="2">
    <source>
        <dbReference type="EMBL" id="KAF7373403.1"/>
    </source>
</evidence>
<proteinExistence type="predicted"/>
<evidence type="ECO:0008006" key="4">
    <source>
        <dbReference type="Google" id="ProtNLM"/>
    </source>
</evidence>